<gene>
    <name evidence="8" type="ORF">K490DRAFT_35485</name>
</gene>
<evidence type="ECO:0000256" key="3">
    <source>
        <dbReference type="ARBA" id="ARBA00007321"/>
    </source>
</evidence>
<dbReference type="Proteomes" id="UP000799776">
    <property type="component" value="Unassembled WGS sequence"/>
</dbReference>
<dbReference type="EMBL" id="ML978713">
    <property type="protein sequence ID" value="KAF2090232.1"/>
    <property type="molecule type" value="Genomic_DNA"/>
</dbReference>
<keyword evidence="9" id="KW-1185">Reference proteome</keyword>
<evidence type="ECO:0000256" key="6">
    <source>
        <dbReference type="ARBA" id="ARBA00023328"/>
    </source>
</evidence>
<feature type="region of interest" description="Disordered" evidence="7">
    <location>
        <begin position="200"/>
        <end position="222"/>
    </location>
</feature>
<evidence type="ECO:0000313" key="8">
    <source>
        <dbReference type="EMBL" id="KAF2090232.1"/>
    </source>
</evidence>
<sequence>MREQSEQELQSTNHVAHLTLQPVSKLETRRSVLSTTLLSSRNTLTRLQRAKSKSPSASTALAVAQNQHNHNLENLHRTCAGVTAFRVKDPDPFAVDNGKILGVRIDVSVNGVFVPPYYLLLNRASPESPSLRIHKHTIPPCVGLAELEARYLPRRNAVEGVDAPLKPAPEQNLQKLVRVLRRELVGHHLRVSAVEKLRGDAGLSGKEGSESDDEEEEEGGKAGITGIAALDIDGREIEIKWADGTSGRVWISKAGVVEKAVVKAVETGARRRDLERKILGGDRRVEGLVDRLAS</sequence>
<keyword evidence="4" id="KW-0158">Chromosome</keyword>
<dbReference type="PANTHER" id="PTHR14582">
    <property type="entry name" value="INNER KINETOCHORE SUBUNIT MAL2"/>
    <property type="match status" value="1"/>
</dbReference>
<reference evidence="8" key="1">
    <citation type="journal article" date="2020" name="Stud. Mycol.">
        <title>101 Dothideomycetes genomes: a test case for predicting lifestyles and emergence of pathogens.</title>
        <authorList>
            <person name="Haridas S."/>
            <person name="Albert R."/>
            <person name="Binder M."/>
            <person name="Bloem J."/>
            <person name="Labutti K."/>
            <person name="Salamov A."/>
            <person name="Andreopoulos B."/>
            <person name="Baker S."/>
            <person name="Barry K."/>
            <person name="Bills G."/>
            <person name="Bluhm B."/>
            <person name="Cannon C."/>
            <person name="Castanera R."/>
            <person name="Culley D."/>
            <person name="Daum C."/>
            <person name="Ezra D."/>
            <person name="Gonzalez J."/>
            <person name="Henrissat B."/>
            <person name="Kuo A."/>
            <person name="Liang C."/>
            <person name="Lipzen A."/>
            <person name="Lutzoni F."/>
            <person name="Magnuson J."/>
            <person name="Mondo S."/>
            <person name="Nolan M."/>
            <person name="Ohm R."/>
            <person name="Pangilinan J."/>
            <person name="Park H.-J."/>
            <person name="Ramirez L."/>
            <person name="Alfaro M."/>
            <person name="Sun H."/>
            <person name="Tritt A."/>
            <person name="Yoshinaga Y."/>
            <person name="Zwiers L.-H."/>
            <person name="Turgeon B."/>
            <person name="Goodwin S."/>
            <person name="Spatafora J."/>
            <person name="Crous P."/>
            <person name="Grigoriev I."/>
        </authorList>
    </citation>
    <scope>NUCLEOTIDE SEQUENCE</scope>
    <source>
        <strain evidence="8">CBS 121410</strain>
    </source>
</reference>
<dbReference type="AlphaFoldDB" id="A0A9P4HZ74"/>
<organism evidence="8 9">
    <name type="scientific">Saccharata proteae CBS 121410</name>
    <dbReference type="NCBI Taxonomy" id="1314787"/>
    <lineage>
        <taxon>Eukaryota</taxon>
        <taxon>Fungi</taxon>
        <taxon>Dikarya</taxon>
        <taxon>Ascomycota</taxon>
        <taxon>Pezizomycotina</taxon>
        <taxon>Dothideomycetes</taxon>
        <taxon>Dothideomycetes incertae sedis</taxon>
        <taxon>Botryosphaeriales</taxon>
        <taxon>Saccharataceae</taxon>
        <taxon>Saccharata</taxon>
    </lineage>
</organism>
<evidence type="ECO:0000256" key="1">
    <source>
        <dbReference type="ARBA" id="ARBA00004123"/>
    </source>
</evidence>
<accession>A0A9P4HZ74</accession>
<dbReference type="InterPro" id="IPR018464">
    <property type="entry name" value="CENP-O"/>
</dbReference>
<protein>
    <recommendedName>
        <fullName evidence="10">Cenp-O kinetochore centromere component</fullName>
    </recommendedName>
</protein>
<keyword evidence="5" id="KW-0539">Nucleus</keyword>
<evidence type="ECO:0000256" key="4">
    <source>
        <dbReference type="ARBA" id="ARBA00022454"/>
    </source>
</evidence>
<comment type="subcellular location">
    <subcellularLocation>
        <location evidence="2">Chromosome</location>
        <location evidence="2">Centromere</location>
    </subcellularLocation>
    <subcellularLocation>
        <location evidence="1">Nucleus</location>
    </subcellularLocation>
</comment>
<evidence type="ECO:0008006" key="10">
    <source>
        <dbReference type="Google" id="ProtNLM"/>
    </source>
</evidence>
<dbReference type="GO" id="GO:0031511">
    <property type="term" value="C:Mis6-Sim4 complex"/>
    <property type="evidence" value="ECO:0007669"/>
    <property type="project" value="TreeGrafter"/>
</dbReference>
<evidence type="ECO:0000256" key="7">
    <source>
        <dbReference type="SAM" id="MobiDB-lite"/>
    </source>
</evidence>
<evidence type="ECO:0000256" key="5">
    <source>
        <dbReference type="ARBA" id="ARBA00023242"/>
    </source>
</evidence>
<dbReference type="Pfam" id="PF09496">
    <property type="entry name" value="CENP-O"/>
    <property type="match status" value="1"/>
</dbReference>
<keyword evidence="6" id="KW-0137">Centromere</keyword>
<evidence type="ECO:0000256" key="2">
    <source>
        <dbReference type="ARBA" id="ARBA00004584"/>
    </source>
</evidence>
<proteinExistence type="inferred from homology"/>
<dbReference type="PANTHER" id="PTHR14582:SF1">
    <property type="entry name" value="CENTROMERE PROTEIN O"/>
    <property type="match status" value="1"/>
</dbReference>
<comment type="caution">
    <text evidence="8">The sequence shown here is derived from an EMBL/GenBank/DDBJ whole genome shotgun (WGS) entry which is preliminary data.</text>
</comment>
<dbReference type="OrthoDB" id="10050372at2759"/>
<name>A0A9P4HZ74_9PEZI</name>
<evidence type="ECO:0000313" key="9">
    <source>
        <dbReference type="Proteomes" id="UP000799776"/>
    </source>
</evidence>
<dbReference type="GO" id="GO:0005634">
    <property type="term" value="C:nucleus"/>
    <property type="evidence" value="ECO:0007669"/>
    <property type="project" value="UniProtKB-SubCell"/>
</dbReference>
<comment type="similarity">
    <text evidence="3">Belongs to the CENP-O/MCM21 family.</text>
</comment>